<dbReference type="Pfam" id="PF25600">
    <property type="entry name" value="TRIM_CC"/>
    <property type="match status" value="1"/>
</dbReference>
<keyword evidence="11" id="KW-1185">Reference proteome</keyword>
<dbReference type="InterPro" id="IPR043136">
    <property type="entry name" value="B30.2/SPRY_sf"/>
</dbReference>
<evidence type="ECO:0000256" key="6">
    <source>
        <dbReference type="PROSITE-ProRule" id="PRU00024"/>
    </source>
</evidence>
<dbReference type="PROSITE" id="PS00518">
    <property type="entry name" value="ZF_RING_1"/>
    <property type="match status" value="1"/>
</dbReference>
<dbReference type="CDD" id="cd13733">
    <property type="entry name" value="SPRY_PRY_C-I_1"/>
    <property type="match status" value="1"/>
</dbReference>
<dbReference type="CDD" id="cd19769">
    <property type="entry name" value="Bbox2_TRIM16-like"/>
    <property type="match status" value="1"/>
</dbReference>
<dbReference type="PANTHER" id="PTHR25465:SF32">
    <property type="entry name" value="BLOODTHIRSTY-RELATED GENE FAMILY, MEMBER 16 ISOFORM X1-RELATED"/>
    <property type="match status" value="1"/>
</dbReference>
<dbReference type="InterPro" id="IPR000315">
    <property type="entry name" value="Znf_B-box"/>
</dbReference>
<evidence type="ECO:0000259" key="9">
    <source>
        <dbReference type="PROSITE" id="PS50119"/>
    </source>
</evidence>
<reference evidence="12" key="1">
    <citation type="submission" date="2025-08" db="UniProtKB">
        <authorList>
            <consortium name="RefSeq"/>
        </authorList>
    </citation>
    <scope>IDENTIFICATION</scope>
</reference>
<dbReference type="SUPFAM" id="SSF49899">
    <property type="entry name" value="Concanavalin A-like lectins/glucanases"/>
    <property type="match status" value="1"/>
</dbReference>
<dbReference type="InterPro" id="IPR003877">
    <property type="entry name" value="SPRY_dom"/>
</dbReference>
<dbReference type="OrthoDB" id="6105938at2759"/>
<feature type="domain" description="RING-type" evidence="8">
    <location>
        <begin position="14"/>
        <end position="54"/>
    </location>
</feature>
<dbReference type="InterPro" id="IPR013083">
    <property type="entry name" value="Znf_RING/FYVE/PHD"/>
</dbReference>
<dbReference type="AlphaFoldDB" id="A0A6P8G3Q0"/>
<dbReference type="Pfam" id="PF00643">
    <property type="entry name" value="zf-B_box"/>
    <property type="match status" value="1"/>
</dbReference>
<keyword evidence="7" id="KW-0175">Coiled coil</keyword>
<feature type="coiled-coil region" evidence="7">
    <location>
        <begin position="256"/>
        <end position="298"/>
    </location>
</feature>
<organism evidence="11 12">
    <name type="scientific">Clupea harengus</name>
    <name type="common">Atlantic herring</name>
    <dbReference type="NCBI Taxonomy" id="7950"/>
    <lineage>
        <taxon>Eukaryota</taxon>
        <taxon>Metazoa</taxon>
        <taxon>Chordata</taxon>
        <taxon>Craniata</taxon>
        <taxon>Vertebrata</taxon>
        <taxon>Euteleostomi</taxon>
        <taxon>Actinopterygii</taxon>
        <taxon>Neopterygii</taxon>
        <taxon>Teleostei</taxon>
        <taxon>Clupei</taxon>
        <taxon>Clupeiformes</taxon>
        <taxon>Clupeoidei</taxon>
        <taxon>Clupeidae</taxon>
        <taxon>Clupea</taxon>
    </lineage>
</organism>
<dbReference type="SUPFAM" id="SSF57845">
    <property type="entry name" value="B-box zinc-binding domain"/>
    <property type="match status" value="1"/>
</dbReference>
<keyword evidence="3 6" id="KW-0863">Zinc-finger</keyword>
<dbReference type="InterPro" id="IPR027370">
    <property type="entry name" value="Znf-RING_euk"/>
</dbReference>
<dbReference type="PRINTS" id="PR01407">
    <property type="entry name" value="BUTYPHLNCDUF"/>
</dbReference>
<keyword evidence="2" id="KW-0479">Metal-binding</keyword>
<dbReference type="Pfam" id="PF13445">
    <property type="entry name" value="zf-RING_UBOX"/>
    <property type="match status" value="1"/>
</dbReference>
<dbReference type="GO" id="GO:0005737">
    <property type="term" value="C:cytoplasm"/>
    <property type="evidence" value="ECO:0007669"/>
    <property type="project" value="UniProtKB-ARBA"/>
</dbReference>
<keyword evidence="1" id="KW-0399">Innate immunity</keyword>
<evidence type="ECO:0000313" key="11">
    <source>
        <dbReference type="Proteomes" id="UP000515152"/>
    </source>
</evidence>
<proteinExistence type="predicted"/>
<sequence>MASGADMREDQLQCPICLHLLADPITTSCGHNYCQACLTLYWDKSPLYRCPLCKEAFARRPTLRINTTLRDVVEHFRRSADAATEPAPPDGALAPPAAALPGEVACDVCSGGGGRGGRLRALKSCLDCGTSFCALHLELHQRAPKLQRHTLTEPLQDLEERVCQKHRRPLELFCRDDHTCVCEFCTEGEHKNHNTVPLEEEGKDRKAKLGKTQAELLEMILDRLDKISEIKHSVELRKKSTEEELAVSAQLCASLIGCVERSREELEEELREAQAAAERGAEEIVTELQREINRLKTRSTDTVHLLHTEDSLHLLQVHTHTHSLSQADPALCHPPETRSWAGVQVDTHVCVEAAVCKLEETLRAQLQMIPERKLRRVQQYEVDVTLDPITAHPKLLLSADRREVWCGDKLQKLSPSPLRFDCCACVLATQRFTSGRHYFQVRVGGKTGWGVGVASEGLNRKGELSVSPEDGLWTLVMRGGAEYWAADHTPQLLAPPLELQTVGVFLDHDGGRVSFYDVESAALLYSFSGPAPFTQRLHPFLSPYNNDGGRNAAPLVISPVNQTT</sequence>
<dbReference type="GO" id="GO:0045087">
    <property type="term" value="P:innate immune response"/>
    <property type="evidence" value="ECO:0007669"/>
    <property type="project" value="UniProtKB-KW"/>
</dbReference>
<keyword evidence="5" id="KW-0391">Immunity</keyword>
<evidence type="ECO:0000256" key="1">
    <source>
        <dbReference type="ARBA" id="ARBA00022588"/>
    </source>
</evidence>
<dbReference type="GO" id="GO:0008270">
    <property type="term" value="F:zinc ion binding"/>
    <property type="evidence" value="ECO:0007669"/>
    <property type="project" value="UniProtKB-KW"/>
</dbReference>
<dbReference type="SUPFAM" id="SSF57850">
    <property type="entry name" value="RING/U-box"/>
    <property type="match status" value="1"/>
</dbReference>
<dbReference type="Pfam" id="PF00622">
    <property type="entry name" value="SPRY"/>
    <property type="match status" value="1"/>
</dbReference>
<dbReference type="Gene3D" id="3.30.160.60">
    <property type="entry name" value="Classic Zinc Finger"/>
    <property type="match status" value="1"/>
</dbReference>
<dbReference type="PROSITE" id="PS50119">
    <property type="entry name" value="ZF_BBOX"/>
    <property type="match status" value="1"/>
</dbReference>
<feature type="domain" description="B box-type" evidence="9">
    <location>
        <begin position="158"/>
        <end position="198"/>
    </location>
</feature>
<dbReference type="InterPro" id="IPR006574">
    <property type="entry name" value="PRY"/>
</dbReference>
<dbReference type="SMART" id="SM00449">
    <property type="entry name" value="SPRY"/>
    <property type="match status" value="1"/>
</dbReference>
<dbReference type="FunFam" id="2.60.120.920:FF:000004">
    <property type="entry name" value="Butyrophilin subfamily 1 member A1"/>
    <property type="match status" value="1"/>
</dbReference>
<dbReference type="SMART" id="SM00589">
    <property type="entry name" value="PRY"/>
    <property type="match status" value="1"/>
</dbReference>
<dbReference type="InterPro" id="IPR051051">
    <property type="entry name" value="E3_ubiq-ligase_TRIM/RNF"/>
</dbReference>
<dbReference type="SMART" id="SM00336">
    <property type="entry name" value="BBOX"/>
    <property type="match status" value="1"/>
</dbReference>
<dbReference type="SMART" id="SM00184">
    <property type="entry name" value="RING"/>
    <property type="match status" value="1"/>
</dbReference>
<dbReference type="InterPro" id="IPR003879">
    <property type="entry name" value="Butyrophylin_SPRY"/>
</dbReference>
<dbReference type="KEGG" id="char:116223119"/>
<evidence type="ECO:0000256" key="5">
    <source>
        <dbReference type="ARBA" id="ARBA00022859"/>
    </source>
</evidence>
<dbReference type="Pfam" id="PF13765">
    <property type="entry name" value="PRY"/>
    <property type="match status" value="1"/>
</dbReference>
<dbReference type="PROSITE" id="PS50188">
    <property type="entry name" value="B302_SPRY"/>
    <property type="match status" value="1"/>
</dbReference>
<evidence type="ECO:0000259" key="10">
    <source>
        <dbReference type="PROSITE" id="PS50188"/>
    </source>
</evidence>
<dbReference type="InterPro" id="IPR017907">
    <property type="entry name" value="Znf_RING_CS"/>
</dbReference>
<dbReference type="PROSITE" id="PS50089">
    <property type="entry name" value="ZF_RING_2"/>
    <property type="match status" value="1"/>
</dbReference>
<feature type="domain" description="B30.2/SPRY" evidence="10">
    <location>
        <begin position="364"/>
        <end position="560"/>
    </location>
</feature>
<dbReference type="Gene3D" id="4.10.830.40">
    <property type="match status" value="1"/>
</dbReference>
<dbReference type="GeneID" id="116223119"/>
<dbReference type="Gene3D" id="2.60.120.920">
    <property type="match status" value="1"/>
</dbReference>
<dbReference type="InterPro" id="IPR058030">
    <property type="entry name" value="TRIM8/14/16/25/29/45/65_CC"/>
</dbReference>
<dbReference type="InterPro" id="IPR001870">
    <property type="entry name" value="B30.2/SPRY"/>
</dbReference>
<evidence type="ECO:0000256" key="2">
    <source>
        <dbReference type="ARBA" id="ARBA00022723"/>
    </source>
</evidence>
<accession>A0A6P8G3Q0</accession>
<protein>
    <submittedName>
        <fullName evidence="12">E3 ubiquitin-protein ligase TRIM11-like</fullName>
    </submittedName>
</protein>
<evidence type="ECO:0000256" key="4">
    <source>
        <dbReference type="ARBA" id="ARBA00022833"/>
    </source>
</evidence>
<dbReference type="InterPro" id="IPR001841">
    <property type="entry name" value="Znf_RING"/>
</dbReference>
<evidence type="ECO:0000256" key="3">
    <source>
        <dbReference type="ARBA" id="ARBA00022771"/>
    </source>
</evidence>
<name>A0A6P8G3Q0_CLUHA</name>
<dbReference type="PANTHER" id="PTHR25465">
    <property type="entry name" value="B-BOX DOMAIN CONTAINING"/>
    <property type="match status" value="1"/>
</dbReference>
<keyword evidence="4" id="KW-0862">Zinc</keyword>
<dbReference type="Gene3D" id="3.30.40.10">
    <property type="entry name" value="Zinc/RING finger domain, C3HC4 (zinc finger)"/>
    <property type="match status" value="1"/>
</dbReference>
<evidence type="ECO:0000313" key="12">
    <source>
        <dbReference type="RefSeq" id="XP_031434458.1"/>
    </source>
</evidence>
<dbReference type="RefSeq" id="XP_031434458.1">
    <property type="nucleotide sequence ID" value="XM_031578598.2"/>
</dbReference>
<evidence type="ECO:0000256" key="7">
    <source>
        <dbReference type="SAM" id="Coils"/>
    </source>
</evidence>
<dbReference type="InterPro" id="IPR013320">
    <property type="entry name" value="ConA-like_dom_sf"/>
</dbReference>
<dbReference type="Proteomes" id="UP000515152">
    <property type="component" value="Chromosome 13"/>
</dbReference>
<evidence type="ECO:0000259" key="8">
    <source>
        <dbReference type="PROSITE" id="PS50089"/>
    </source>
</evidence>
<gene>
    <name evidence="12" type="primary">LOC116223119</name>
</gene>